<evidence type="ECO:0008006" key="3">
    <source>
        <dbReference type="Google" id="ProtNLM"/>
    </source>
</evidence>
<evidence type="ECO:0000313" key="2">
    <source>
        <dbReference type="Proteomes" id="UP000048908"/>
    </source>
</evidence>
<dbReference type="OrthoDB" id="9772295at2"/>
<dbReference type="Proteomes" id="UP000048908">
    <property type="component" value="Unassembled WGS sequence"/>
</dbReference>
<proteinExistence type="predicted"/>
<gene>
    <name evidence="1" type="ORF">JAN5088_00895</name>
</gene>
<dbReference type="STRING" id="282197.SAMN04488517_10498"/>
<sequence>MIPTLAAIRFGTGLSPDLPPPDGAADLLARLDGPDEMAERFPVPDWNTRMDLIRRHGRLRRARREDPAAAEEYKKINRRLHTIYHRDLRQTMMRAIVTRDGLRERLTWFWAGHFAVADGGGYLRRSVAAYHDAAIRPHVAGRFGDLLFAAVTHPAMLTYLDQEKSIGPNSPRGRRGGGLNENLAREVLELHTLGAGAPYSQTDVRELAKLLTGLSVTRDGRFRWVRNMVEPGAETVLGETYGDETPNRHDIAAVLSDLAVHPATARHLSAKIARHFIADDPPADLIEAMTGTWLDTDGSLPAVYGAMLDHPAAWAPELRKVRRPLDFMAAALRVTDSGSELEAARGIRPLREGLTDPLTLMGQPWLRPSGPDGWPEEGTAWITPQGLAARLGWAMDLGRRQKPALDPRLLVETALGPLAGDRVRFAAGAAEDRAAGIGLILASPEFQRR</sequence>
<dbReference type="RefSeq" id="WP_055681580.1">
    <property type="nucleotide sequence ID" value="NZ_CXPG01000012.1"/>
</dbReference>
<reference evidence="1 2" key="1">
    <citation type="submission" date="2015-07" db="EMBL/GenBank/DDBJ databases">
        <authorList>
            <person name="Noorani M."/>
        </authorList>
    </citation>
    <scope>NUCLEOTIDE SEQUENCE [LARGE SCALE GENOMIC DNA]</scope>
    <source>
        <strain evidence="1 2">CECT 5088</strain>
    </source>
</reference>
<accession>A0A0M6XN70</accession>
<evidence type="ECO:0000313" key="1">
    <source>
        <dbReference type="EMBL" id="CTQ32132.1"/>
    </source>
</evidence>
<protein>
    <recommendedName>
        <fullName evidence="3">DUF1800 domain-containing protein</fullName>
    </recommendedName>
</protein>
<dbReference type="AlphaFoldDB" id="A0A0M6XN70"/>
<name>A0A0M6XN70_9RHOB</name>
<organism evidence="1 2">
    <name type="scientific">Jannaschia rubra</name>
    <dbReference type="NCBI Taxonomy" id="282197"/>
    <lineage>
        <taxon>Bacteria</taxon>
        <taxon>Pseudomonadati</taxon>
        <taxon>Pseudomonadota</taxon>
        <taxon>Alphaproteobacteria</taxon>
        <taxon>Rhodobacterales</taxon>
        <taxon>Roseobacteraceae</taxon>
        <taxon>Jannaschia</taxon>
    </lineage>
</organism>
<dbReference type="InterPro" id="IPR014917">
    <property type="entry name" value="DUF1800"/>
</dbReference>
<dbReference type="EMBL" id="CXPG01000012">
    <property type="protein sequence ID" value="CTQ32132.1"/>
    <property type="molecule type" value="Genomic_DNA"/>
</dbReference>
<keyword evidence="2" id="KW-1185">Reference proteome</keyword>
<dbReference type="Pfam" id="PF08811">
    <property type="entry name" value="DUF1800"/>
    <property type="match status" value="1"/>
</dbReference>